<name>A0A5B8MJV5_9CHLO</name>
<feature type="domain" description="COMM" evidence="3">
    <location>
        <begin position="111"/>
        <end position="174"/>
    </location>
</feature>
<keyword evidence="5" id="KW-1185">Reference proteome</keyword>
<proteinExistence type="inferred from homology"/>
<dbReference type="InterPro" id="IPR037355">
    <property type="entry name" value="COMMD3"/>
</dbReference>
<accession>A0A5B8MJV5</accession>
<reference evidence="4 5" key="1">
    <citation type="submission" date="2018-07" db="EMBL/GenBank/DDBJ databases">
        <title>The complete nuclear genome of the prasinophyte Chloropicon primus (CCMP1205).</title>
        <authorList>
            <person name="Pombert J.-F."/>
            <person name="Otis C."/>
            <person name="Turmel M."/>
            <person name="Lemieux C."/>
        </authorList>
    </citation>
    <scope>NUCLEOTIDE SEQUENCE [LARGE SCALE GENOMIC DNA]</scope>
    <source>
        <strain evidence="4 5">CCMP1205</strain>
    </source>
</reference>
<protein>
    <recommendedName>
        <fullName evidence="1">COMM domain-containing protein 3</fullName>
    </recommendedName>
</protein>
<sequence>MAGGKGAVLGRLDGKEAGELGEAAVRLILDESGSSPPEGDSEREARVVSLAGAVVDACREGLAKDEVASFLEREHRIPTAAAARVAEALERRRASLSRAVNRATGSTCLPHLGSADWRLDLSKGKAGEVAEPVFHVNLRSADGSDLSSFACSIEEMQDLVSTLKDACLSAKRNERAYSS</sequence>
<dbReference type="GO" id="GO:0006814">
    <property type="term" value="P:sodium ion transport"/>
    <property type="evidence" value="ECO:0007669"/>
    <property type="project" value="InterPro"/>
</dbReference>
<evidence type="ECO:0000256" key="1">
    <source>
        <dbReference type="ARBA" id="ARBA00016548"/>
    </source>
</evidence>
<dbReference type="Proteomes" id="UP000316726">
    <property type="component" value="Chromosome 4"/>
</dbReference>
<organism evidence="4 5">
    <name type="scientific">Chloropicon primus</name>
    <dbReference type="NCBI Taxonomy" id="1764295"/>
    <lineage>
        <taxon>Eukaryota</taxon>
        <taxon>Viridiplantae</taxon>
        <taxon>Chlorophyta</taxon>
        <taxon>Chloropicophyceae</taxon>
        <taxon>Chloropicales</taxon>
        <taxon>Chloropicaceae</taxon>
        <taxon>Chloropicon</taxon>
    </lineage>
</organism>
<dbReference type="PROSITE" id="PS51269">
    <property type="entry name" value="COMM"/>
    <property type="match status" value="1"/>
</dbReference>
<dbReference type="EMBL" id="CP031037">
    <property type="protein sequence ID" value="QDZ20689.1"/>
    <property type="molecule type" value="Genomic_DNA"/>
</dbReference>
<dbReference type="OrthoDB" id="1917519at2759"/>
<dbReference type="PANTHER" id="PTHR31159:SF1">
    <property type="entry name" value="COMM DOMAIN-CONTAINING PROTEIN 3"/>
    <property type="match status" value="1"/>
</dbReference>
<dbReference type="Pfam" id="PF07258">
    <property type="entry name" value="COMM_domain"/>
    <property type="match status" value="1"/>
</dbReference>
<comment type="similarity">
    <text evidence="2">Belongs to the COMM domain-containing protein 3 family.</text>
</comment>
<dbReference type="InterPro" id="IPR017920">
    <property type="entry name" value="COMM"/>
</dbReference>
<dbReference type="PANTHER" id="PTHR31159">
    <property type="entry name" value="COMM DOMAIN-CONTAINING PROTEIN 3"/>
    <property type="match status" value="1"/>
</dbReference>
<dbReference type="AlphaFoldDB" id="A0A5B8MJV5"/>
<evidence type="ECO:0000259" key="3">
    <source>
        <dbReference type="PROSITE" id="PS51269"/>
    </source>
</evidence>
<evidence type="ECO:0000313" key="5">
    <source>
        <dbReference type="Proteomes" id="UP000316726"/>
    </source>
</evidence>
<evidence type="ECO:0000256" key="2">
    <source>
        <dbReference type="ARBA" id="ARBA00093469"/>
    </source>
</evidence>
<evidence type="ECO:0000313" key="4">
    <source>
        <dbReference type="EMBL" id="QDZ20689.1"/>
    </source>
</evidence>
<gene>
    <name evidence="4" type="ORF">A3770_04p32070</name>
</gene>